<keyword evidence="1" id="KW-0812">Transmembrane</keyword>
<proteinExistence type="predicted"/>
<name>A0A1E4SRX1_9ASCO</name>
<evidence type="ECO:0000256" key="1">
    <source>
        <dbReference type="SAM" id="Phobius"/>
    </source>
</evidence>
<protein>
    <submittedName>
        <fullName evidence="2">Uncharacterized protein</fullName>
    </submittedName>
</protein>
<keyword evidence="3" id="KW-1185">Reference proteome</keyword>
<evidence type="ECO:0000313" key="2">
    <source>
        <dbReference type="EMBL" id="ODV82245.1"/>
    </source>
</evidence>
<feature type="transmembrane region" description="Helical" evidence="1">
    <location>
        <begin position="31"/>
        <end position="57"/>
    </location>
</feature>
<gene>
    <name evidence="2" type="ORF">CANTADRAFT_24843</name>
</gene>
<organism evidence="2 3">
    <name type="scientific">Suhomyces tanzawaensis NRRL Y-17324</name>
    <dbReference type="NCBI Taxonomy" id="984487"/>
    <lineage>
        <taxon>Eukaryota</taxon>
        <taxon>Fungi</taxon>
        <taxon>Dikarya</taxon>
        <taxon>Ascomycota</taxon>
        <taxon>Saccharomycotina</taxon>
        <taxon>Pichiomycetes</taxon>
        <taxon>Debaryomycetaceae</taxon>
        <taxon>Suhomyces</taxon>
    </lineage>
</organism>
<dbReference type="RefSeq" id="XP_020067367.1">
    <property type="nucleotide sequence ID" value="XM_020207236.1"/>
</dbReference>
<evidence type="ECO:0000313" key="3">
    <source>
        <dbReference type="Proteomes" id="UP000094285"/>
    </source>
</evidence>
<dbReference type="EMBL" id="KV453909">
    <property type="protein sequence ID" value="ODV82245.1"/>
    <property type="molecule type" value="Genomic_DNA"/>
</dbReference>
<dbReference type="Proteomes" id="UP000094285">
    <property type="component" value="Unassembled WGS sequence"/>
</dbReference>
<sequence length="231" mass="26048">MTGIPLLTIPEAAYDPSSYSKRSSRGGKSQLVAYLIKLTNGSAIGLTVAYIIGLLILKPLLETTASRRLEVLEMFRGRLRDCYLNLVGRVSYIPIVGINKNNGDGKLYADAIVQTDDSYIDRTRIKTAQDKEEELEHSDKLKLGRLVTKITKLSEALARCHAYLTTEISHYRTTNYALKEFQNRSDLVYFNSSELFSDVKSEDTKTRKRNIAVDTKNEIRQIKGLFMSGQV</sequence>
<keyword evidence="1" id="KW-1133">Transmembrane helix</keyword>
<accession>A0A1E4SRX1</accession>
<reference evidence="3" key="1">
    <citation type="submission" date="2016-05" db="EMBL/GenBank/DDBJ databases">
        <title>Comparative genomics of biotechnologically important yeasts.</title>
        <authorList>
            <consortium name="DOE Joint Genome Institute"/>
            <person name="Riley R."/>
            <person name="Haridas S."/>
            <person name="Wolfe K.H."/>
            <person name="Lopes M.R."/>
            <person name="Hittinger C.T."/>
            <person name="Goker M."/>
            <person name="Salamov A."/>
            <person name="Wisecaver J."/>
            <person name="Long T.M."/>
            <person name="Aerts A.L."/>
            <person name="Barry K."/>
            <person name="Choi C."/>
            <person name="Clum A."/>
            <person name="Coughlan A.Y."/>
            <person name="Deshpande S."/>
            <person name="Douglass A.P."/>
            <person name="Hanson S.J."/>
            <person name="Klenk H.-P."/>
            <person name="Labutti K."/>
            <person name="Lapidus A."/>
            <person name="Lindquist E."/>
            <person name="Lipzen A."/>
            <person name="Meier-Kolthoff J.P."/>
            <person name="Ohm R.A."/>
            <person name="Otillar R.P."/>
            <person name="Pangilinan J."/>
            <person name="Peng Y."/>
            <person name="Rokas A."/>
            <person name="Rosa C.A."/>
            <person name="Scheuner C."/>
            <person name="Sibirny A.A."/>
            <person name="Slot J.C."/>
            <person name="Stielow J.B."/>
            <person name="Sun H."/>
            <person name="Kurtzman C.P."/>
            <person name="Blackwell M."/>
            <person name="Grigoriev I.V."/>
            <person name="Jeffries T.W."/>
        </authorList>
    </citation>
    <scope>NUCLEOTIDE SEQUENCE [LARGE SCALE GENOMIC DNA]</scope>
    <source>
        <strain evidence="3">NRRL Y-17324</strain>
    </source>
</reference>
<dbReference type="AlphaFoldDB" id="A0A1E4SRX1"/>
<dbReference type="OrthoDB" id="3980365at2759"/>
<keyword evidence="1" id="KW-0472">Membrane</keyword>
<dbReference type="GeneID" id="30981373"/>